<keyword evidence="2" id="KW-1185">Reference proteome</keyword>
<proteinExistence type="predicted"/>
<dbReference type="Proteomes" id="UP000295361">
    <property type="component" value="Unassembled WGS sequence"/>
</dbReference>
<protein>
    <submittedName>
        <fullName evidence="1">EcsC family protein</fullName>
    </submittedName>
</protein>
<evidence type="ECO:0000313" key="1">
    <source>
        <dbReference type="EMBL" id="TDP73210.1"/>
    </source>
</evidence>
<dbReference type="InParanoid" id="A0A4R6QQL8"/>
<comment type="caution">
    <text evidence="1">The sequence shown here is derived from an EMBL/GenBank/DDBJ whole genome shotgun (WGS) entry which is preliminary data.</text>
</comment>
<organism evidence="1 2">
    <name type="scientific">Roseateles toxinivorans</name>
    <dbReference type="NCBI Taxonomy" id="270368"/>
    <lineage>
        <taxon>Bacteria</taxon>
        <taxon>Pseudomonadati</taxon>
        <taxon>Pseudomonadota</taxon>
        <taxon>Betaproteobacteria</taxon>
        <taxon>Burkholderiales</taxon>
        <taxon>Sphaerotilaceae</taxon>
        <taxon>Roseateles</taxon>
    </lineage>
</organism>
<reference evidence="1 2" key="1">
    <citation type="submission" date="2019-03" db="EMBL/GenBank/DDBJ databases">
        <title>Genomic Encyclopedia of Type Strains, Phase IV (KMG-IV): sequencing the most valuable type-strain genomes for metagenomic binning, comparative biology and taxonomic classification.</title>
        <authorList>
            <person name="Goeker M."/>
        </authorList>
    </citation>
    <scope>NUCLEOTIDE SEQUENCE [LARGE SCALE GENOMIC DNA]</scope>
    <source>
        <strain evidence="1 2">DSM 16998</strain>
    </source>
</reference>
<gene>
    <name evidence="1" type="ORF">DES47_102957</name>
</gene>
<accession>A0A4R6QQL8</accession>
<name>A0A4R6QQL8_9BURK</name>
<evidence type="ECO:0000313" key="2">
    <source>
        <dbReference type="Proteomes" id="UP000295361"/>
    </source>
</evidence>
<dbReference type="AlphaFoldDB" id="A0A4R6QQL8"/>
<sequence length="214" mass="23113">MVRLQRYIQATMSSRALTTLPEKTGLAQQMGDAVLGFVSRIPSSKEPISSTPAARAEALTQAAARAAALTAGGLALPPGPLGWLTLVPELMAVWRVQAQLVSDIAALYGRQATMTREQMIYCLFKHMASQAVRDLTVRLGERFIVRQLTTQATRALAGVIGLRISERVLSKGVSRWLPVVGAMGVGAYAYYDTRQVAKTAVALFEREIELAPAD</sequence>
<dbReference type="EMBL" id="SNXS01000002">
    <property type="protein sequence ID" value="TDP73210.1"/>
    <property type="molecule type" value="Genomic_DNA"/>
</dbReference>